<dbReference type="EMBL" id="JAUHHV010000011">
    <property type="protein sequence ID" value="KAK1408423.1"/>
    <property type="molecule type" value="Genomic_DNA"/>
</dbReference>
<dbReference type="AlphaFoldDB" id="A0AAD8NHS1"/>
<comment type="caution">
    <text evidence="2">The sequence shown here is derived from an EMBL/GenBank/DDBJ whole genome shotgun (WGS) entry which is preliminary data.</text>
</comment>
<accession>A0AAD8NHS1</accession>
<organism evidence="2 3">
    <name type="scientific">Tagetes erecta</name>
    <name type="common">African marigold</name>
    <dbReference type="NCBI Taxonomy" id="13708"/>
    <lineage>
        <taxon>Eukaryota</taxon>
        <taxon>Viridiplantae</taxon>
        <taxon>Streptophyta</taxon>
        <taxon>Embryophyta</taxon>
        <taxon>Tracheophyta</taxon>
        <taxon>Spermatophyta</taxon>
        <taxon>Magnoliopsida</taxon>
        <taxon>eudicotyledons</taxon>
        <taxon>Gunneridae</taxon>
        <taxon>Pentapetalae</taxon>
        <taxon>asterids</taxon>
        <taxon>campanulids</taxon>
        <taxon>Asterales</taxon>
        <taxon>Asteraceae</taxon>
        <taxon>Asteroideae</taxon>
        <taxon>Heliantheae alliance</taxon>
        <taxon>Tageteae</taxon>
        <taxon>Tagetes</taxon>
    </lineage>
</organism>
<dbReference type="PANTHER" id="PTHR10811">
    <property type="entry name" value="FRINGE-RELATED"/>
    <property type="match status" value="1"/>
</dbReference>
<dbReference type="FunFam" id="3.90.550.50:FF:000061">
    <property type="entry name" value="AT4g00300 protein"/>
    <property type="match status" value="1"/>
</dbReference>
<sequence>MNPQKHNYNLPTRSNLCKIFAITAFILYIFIIYHHSISSFCNSPLKKPLINKAIASSISPSPSPPSPPPPTNVSHLVFGISGSVNAWRDRKAYFREWWRPNVTRGYIFFDKVPTMDILPWPGINKLPPYRVSENTTKFKVYSRHVKPEVIRIVRTILETFREGDKDVRWYIMGDDDTIFFLDNLVDLLGRYDHTKYFYIGGVSECVKSNFDFSFEMAFGGAGFALSYPLVEALVANIDRCVETYPFYFVSDQILSACIADLGVPLTSEKGFHQIDLVHDISGFLSAHPQAPLISLHHLDIATPIFPTKNRHKSVRNLMTAAKVDQSRLLQQTVCYHKQKSWAFSIAWGYSAYIYEHTIPRSILRRPLETFTPWSLKRRPPDYMFNTRLVNNNSCETPHVFFFRSIKRVISNSNSNNNNNSNSHSNTTTTDEIMMTYTRYKPRQLPPCSPNHSADHITKIRVYSPTTKLDFAENRGECCDVLNHVDGKNTAEVRIRACKKTEIIIV</sequence>
<evidence type="ECO:0000256" key="1">
    <source>
        <dbReference type="SAM" id="Phobius"/>
    </source>
</evidence>
<evidence type="ECO:0000313" key="2">
    <source>
        <dbReference type="EMBL" id="KAK1408423.1"/>
    </source>
</evidence>
<proteinExistence type="predicted"/>
<dbReference type="InterPro" id="IPR006740">
    <property type="entry name" value="DUF604"/>
</dbReference>
<keyword evidence="1" id="KW-1133">Transmembrane helix</keyword>
<evidence type="ECO:0000313" key="3">
    <source>
        <dbReference type="Proteomes" id="UP001229421"/>
    </source>
</evidence>
<dbReference type="Pfam" id="PF04646">
    <property type="entry name" value="DUF604"/>
    <property type="match status" value="1"/>
</dbReference>
<protein>
    <submittedName>
        <fullName evidence="2">Uncharacterized protein</fullName>
    </submittedName>
</protein>
<dbReference type="Proteomes" id="UP001229421">
    <property type="component" value="Unassembled WGS sequence"/>
</dbReference>
<feature type="transmembrane region" description="Helical" evidence="1">
    <location>
        <begin position="15"/>
        <end position="33"/>
    </location>
</feature>
<gene>
    <name evidence="2" type="ORF">QVD17_40185</name>
</gene>
<keyword evidence="1" id="KW-0472">Membrane</keyword>
<dbReference type="Gene3D" id="3.90.550.50">
    <property type="match status" value="1"/>
</dbReference>
<reference evidence="2" key="1">
    <citation type="journal article" date="2023" name="bioRxiv">
        <title>Improved chromosome-level genome assembly for marigold (Tagetes erecta).</title>
        <authorList>
            <person name="Jiang F."/>
            <person name="Yuan L."/>
            <person name="Wang S."/>
            <person name="Wang H."/>
            <person name="Xu D."/>
            <person name="Wang A."/>
            <person name="Fan W."/>
        </authorList>
    </citation>
    <scope>NUCLEOTIDE SEQUENCE</scope>
    <source>
        <strain evidence="2">WSJ</strain>
        <tissue evidence="2">Leaf</tissue>
    </source>
</reference>
<keyword evidence="3" id="KW-1185">Reference proteome</keyword>
<name>A0AAD8NHS1_TARER</name>
<keyword evidence="1" id="KW-0812">Transmembrane</keyword>